<dbReference type="PANTHER" id="PTHR47691">
    <property type="entry name" value="REGULATOR-RELATED"/>
    <property type="match status" value="1"/>
</dbReference>
<dbReference type="PANTHER" id="PTHR47691:SF3">
    <property type="entry name" value="HTH-TYPE TRANSCRIPTIONAL REGULATOR RV0890C-RELATED"/>
    <property type="match status" value="1"/>
</dbReference>
<dbReference type="InterPro" id="IPR036388">
    <property type="entry name" value="WH-like_DNA-bd_sf"/>
</dbReference>
<organism evidence="3 4">
    <name type="scientific">Prauserella marina</name>
    <dbReference type="NCBI Taxonomy" id="530584"/>
    <lineage>
        <taxon>Bacteria</taxon>
        <taxon>Bacillati</taxon>
        <taxon>Actinomycetota</taxon>
        <taxon>Actinomycetes</taxon>
        <taxon>Pseudonocardiales</taxon>
        <taxon>Pseudonocardiaceae</taxon>
        <taxon>Prauserella</taxon>
    </lineage>
</organism>
<dbReference type="CDD" id="cd15831">
    <property type="entry name" value="BTAD"/>
    <property type="match status" value="1"/>
</dbReference>
<dbReference type="SUPFAM" id="SSF52540">
    <property type="entry name" value="P-loop containing nucleoside triphosphate hydrolases"/>
    <property type="match status" value="1"/>
</dbReference>
<dbReference type="RefSeq" id="WP_091801213.1">
    <property type="nucleotide sequence ID" value="NZ_CP016353.1"/>
</dbReference>
<dbReference type="Gene3D" id="1.25.40.10">
    <property type="entry name" value="Tetratricopeptide repeat domain"/>
    <property type="match status" value="2"/>
</dbReference>
<dbReference type="Pfam" id="PF03704">
    <property type="entry name" value="BTAD"/>
    <property type="match status" value="1"/>
</dbReference>
<dbReference type="InterPro" id="IPR027417">
    <property type="entry name" value="P-loop_NTPase"/>
</dbReference>
<dbReference type="InterPro" id="IPR001867">
    <property type="entry name" value="OmpR/PhoB-type_DNA-bd"/>
</dbReference>
<evidence type="ECO:0000256" key="1">
    <source>
        <dbReference type="ARBA" id="ARBA00005820"/>
    </source>
</evidence>
<dbReference type="SUPFAM" id="SSF46894">
    <property type="entry name" value="C-terminal effector domain of the bipartite response regulators"/>
    <property type="match status" value="1"/>
</dbReference>
<accession>A0A222VJ33</accession>
<dbReference type="SMART" id="SM01043">
    <property type="entry name" value="BTAD"/>
    <property type="match status" value="1"/>
</dbReference>
<comment type="similarity">
    <text evidence="1">Belongs to the AfsR/DnrI/RedD regulatory family.</text>
</comment>
<evidence type="ECO:0000313" key="3">
    <source>
        <dbReference type="EMBL" id="SDC66743.1"/>
    </source>
</evidence>
<evidence type="ECO:0000256" key="2">
    <source>
        <dbReference type="ARBA" id="ARBA00023125"/>
    </source>
</evidence>
<dbReference type="PRINTS" id="PR00364">
    <property type="entry name" value="DISEASERSIST"/>
</dbReference>
<dbReference type="GO" id="GO:0006355">
    <property type="term" value="P:regulation of DNA-templated transcription"/>
    <property type="evidence" value="ECO:0007669"/>
    <property type="project" value="InterPro"/>
</dbReference>
<dbReference type="SUPFAM" id="SSF48452">
    <property type="entry name" value="TPR-like"/>
    <property type="match status" value="2"/>
</dbReference>
<dbReference type="Gene3D" id="1.10.10.10">
    <property type="entry name" value="Winged helix-like DNA-binding domain superfamily/Winged helix DNA-binding domain"/>
    <property type="match status" value="1"/>
</dbReference>
<keyword evidence="4" id="KW-1185">Reference proteome</keyword>
<dbReference type="Pfam" id="PF00486">
    <property type="entry name" value="Trans_reg_C"/>
    <property type="match status" value="1"/>
</dbReference>
<protein>
    <submittedName>
        <fullName evidence="3">Predicted ATPase</fullName>
    </submittedName>
</protein>
<dbReference type="PROSITE" id="PS51755">
    <property type="entry name" value="OMPR_PHOB"/>
    <property type="match status" value="1"/>
</dbReference>
<dbReference type="AlphaFoldDB" id="A0A222VJ33"/>
<reference evidence="3 4" key="1">
    <citation type="submission" date="2016-10" db="EMBL/GenBank/DDBJ databases">
        <authorList>
            <person name="de Groot N.N."/>
        </authorList>
    </citation>
    <scope>NUCLEOTIDE SEQUENCE [LARGE SCALE GENOMIC DNA]</scope>
    <source>
        <strain evidence="3 4">CGMCC 4.5506</strain>
    </source>
</reference>
<keyword evidence="2" id="KW-0238">DNA-binding</keyword>
<dbReference type="EMBL" id="FMZE01000003">
    <property type="protein sequence ID" value="SDC66743.1"/>
    <property type="molecule type" value="Genomic_DNA"/>
</dbReference>
<dbReference type="KEGG" id="pmad:BAY61_00805"/>
<dbReference type="Proteomes" id="UP000199494">
    <property type="component" value="Unassembled WGS sequence"/>
</dbReference>
<sequence length="1059" mass="111992">MRFGILGPLDVRGPDDAEVSVGGPTVRTLLALLLMDAGKVISADRLVDGIYGASPPHGAANALQSQVSRLRRALPDLVEHRRGGYLLAVAEGDIDAGAFEQLLTRGKAALDAGDTGVAATTLRTGLALWRGAVAAEVPEPEAARLTELWCTAVEYRIAADLAEGQLGGLVGELRKLVAEYPLREGFHAQLVTALRLEGRVAEALSAFDAARRLLVDQLGTEPSAPLREAHLAALRTDVGTAPTTHLPKQLTRFVGREAELGGLDAALSAERLVTLTGPGGTGKTRLAIEAAFRQRGEVFFAELAAVPQHGSADEVASAVLDALGVREGILSARRAGARQAPLDRLVNAIADRRLLLVLDNCEHVVASVATLAARLLARCASVTLLTTSREALGITGETLLPVPQLAVPPLAADAEEAARYAAVTLFVERAAAVLPGFRLTSDNATALSRICGALDGLPLAIELAAARTRSLPIDELAARLDDRFALLSRGSRTAPERHRTLRSVVEWSWELLEERERELAMAMAVFVGGASLADLTPVGALLPRVKDASVPEVLADLVDKSIVELTADGRYRMLETIRAFALERLAETGSADRLRRGHAERFLALAEQAAPYLRGGDQLEWLGRLDAELDNLQSALDWARETDQRLALRLVATLLPYWWLTGRRGEGAEHTTRLLATLPRGGPEGLAEEYTMCVLSTSYGGNLNELGNPDGPVIADHLAAVDEIADRIAAPPKYPFLLLLWGAANGIPRGAVTDSLLLRHDTVPLRAPWTIALRHLGRALVALYGGKVAVAETELAESLRRFRELGDRWGCSLALVELGRIAGWRGDHQRCVSLMNEAIELTEQLAASEDLAEILCVKATALRHAGERAAAMTGYRRAAGIAERSGTMDVFALAHHGLAELARQRGDLPEAERECELALTRCPAGHFSFDGVRDQVRITAGRIAAARGESRLAAESFSGVISSAVGRSDLPGAGGAVEALAGLVVAADPRLAATLLGAATALRGLAVAGDADVERVEGQARAALGSSGYLAAHATGAAMSHPAALELAEAGIRTALKSG</sequence>
<dbReference type="SMART" id="SM00028">
    <property type="entry name" value="TPR"/>
    <property type="match status" value="3"/>
</dbReference>
<dbReference type="OrthoDB" id="9812579at2"/>
<evidence type="ECO:0000313" key="4">
    <source>
        <dbReference type="Proteomes" id="UP000199494"/>
    </source>
</evidence>
<dbReference type="InterPro" id="IPR005158">
    <property type="entry name" value="BTAD"/>
</dbReference>
<proteinExistence type="inferred from homology"/>
<dbReference type="GO" id="GO:0000160">
    <property type="term" value="P:phosphorelay signal transduction system"/>
    <property type="evidence" value="ECO:0007669"/>
    <property type="project" value="InterPro"/>
</dbReference>
<dbReference type="SMART" id="SM00862">
    <property type="entry name" value="Trans_reg_C"/>
    <property type="match status" value="1"/>
</dbReference>
<dbReference type="STRING" id="530584.SAMN05421630_103113"/>
<name>A0A222VJ33_9PSEU</name>
<dbReference type="GO" id="GO:0003677">
    <property type="term" value="F:DNA binding"/>
    <property type="evidence" value="ECO:0007669"/>
    <property type="project" value="UniProtKB-UniRule"/>
</dbReference>
<dbReference type="InterPro" id="IPR016032">
    <property type="entry name" value="Sig_transdc_resp-reg_C-effctor"/>
</dbReference>
<dbReference type="InterPro" id="IPR019734">
    <property type="entry name" value="TPR_rpt"/>
</dbReference>
<gene>
    <name evidence="3" type="ORF">SAMN05421630_103113</name>
</gene>
<dbReference type="InterPro" id="IPR011990">
    <property type="entry name" value="TPR-like_helical_dom_sf"/>
</dbReference>
<dbReference type="Gene3D" id="3.40.50.300">
    <property type="entry name" value="P-loop containing nucleotide triphosphate hydrolases"/>
    <property type="match status" value="1"/>
</dbReference>